<dbReference type="SMART" id="SM00849">
    <property type="entry name" value="Lactamase_B"/>
    <property type="match status" value="1"/>
</dbReference>
<evidence type="ECO:0000313" key="11">
    <source>
        <dbReference type="EMBL" id="SDR29431.1"/>
    </source>
</evidence>
<dbReference type="Gene3D" id="1.25.40.880">
    <property type="entry name" value="Alkyl sulfatase, dimerisation domain"/>
    <property type="match status" value="1"/>
</dbReference>
<dbReference type="InterPro" id="IPR006311">
    <property type="entry name" value="TAT_signal"/>
</dbReference>
<dbReference type="EC" id="3.1.6.21" evidence="6"/>
<dbReference type="SUPFAM" id="SSF55718">
    <property type="entry name" value="SCP-like"/>
    <property type="match status" value="1"/>
</dbReference>
<keyword evidence="2" id="KW-0479">Metal-binding</keyword>
<dbReference type="Pfam" id="PF14863">
    <property type="entry name" value="Alkyl_sulf_dimr"/>
    <property type="match status" value="1"/>
</dbReference>
<dbReference type="InterPro" id="IPR001279">
    <property type="entry name" value="Metallo-B-lactamas"/>
</dbReference>
<gene>
    <name evidence="11" type="ORF">SAMN04489765_4639</name>
</gene>
<dbReference type="PANTHER" id="PTHR43223">
    <property type="entry name" value="ALKYL/ARYL-SULFATASE"/>
    <property type="match status" value="1"/>
</dbReference>
<dbReference type="InterPro" id="IPR029228">
    <property type="entry name" value="Alkyl_sulf_dimr"/>
</dbReference>
<dbReference type="GO" id="GO:0046872">
    <property type="term" value="F:metal ion binding"/>
    <property type="evidence" value="ECO:0007669"/>
    <property type="project" value="UniProtKB-KW"/>
</dbReference>
<keyword evidence="3" id="KW-0378">Hydrolase</keyword>
<evidence type="ECO:0000259" key="10">
    <source>
        <dbReference type="SMART" id="SM00849"/>
    </source>
</evidence>
<comment type="cofactor">
    <cofactor evidence="1">
        <name>Zn(2+)</name>
        <dbReference type="ChEBI" id="CHEBI:29105"/>
    </cofactor>
</comment>
<dbReference type="CDD" id="cd07710">
    <property type="entry name" value="arylsulfatase_Sdsa1-like_MBL-fold"/>
    <property type="match status" value="1"/>
</dbReference>
<dbReference type="EMBL" id="FNLF01000002">
    <property type="protein sequence ID" value="SDR29431.1"/>
    <property type="molecule type" value="Genomic_DNA"/>
</dbReference>
<name>A0A1H1HVE9_9ACTN</name>
<dbReference type="STRING" id="47312.SAMN04489765_4639"/>
<keyword evidence="12" id="KW-1185">Reference proteome</keyword>
<dbReference type="RefSeq" id="WP_082756153.1">
    <property type="nucleotide sequence ID" value="NZ_FNLF01000002.1"/>
</dbReference>
<evidence type="ECO:0000256" key="8">
    <source>
        <dbReference type="ARBA" id="ARBA00075789"/>
    </source>
</evidence>
<evidence type="ECO:0000313" key="12">
    <source>
        <dbReference type="Proteomes" id="UP000183053"/>
    </source>
</evidence>
<dbReference type="AlphaFoldDB" id="A0A1H1HVE9"/>
<evidence type="ECO:0000256" key="2">
    <source>
        <dbReference type="ARBA" id="ARBA00022723"/>
    </source>
</evidence>
<proteinExistence type="inferred from homology"/>
<protein>
    <recommendedName>
        <fullName evidence="7">Linear primary-alkylsulfatase</fullName>
        <ecNumber evidence="6">3.1.6.21</ecNumber>
    </recommendedName>
    <alternativeName>
        <fullName evidence="8">Type III linear primary-alkylsulfatase</fullName>
    </alternativeName>
</protein>
<keyword evidence="4" id="KW-0862">Zinc</keyword>
<dbReference type="InterPro" id="IPR036866">
    <property type="entry name" value="RibonucZ/Hydroxyglut_hydro"/>
</dbReference>
<dbReference type="Gene3D" id="3.60.15.30">
    <property type="entry name" value="Metallo-beta-lactamase domain"/>
    <property type="match status" value="1"/>
</dbReference>
<dbReference type="InterPro" id="IPR029229">
    <property type="entry name" value="Alkyl_sulf_C"/>
</dbReference>
<evidence type="ECO:0000256" key="7">
    <source>
        <dbReference type="ARBA" id="ARBA00068034"/>
    </source>
</evidence>
<dbReference type="FunFam" id="1.25.40.880:FF:000001">
    <property type="entry name" value="SDS hydrolase SdsA1"/>
    <property type="match status" value="1"/>
</dbReference>
<organism evidence="11 12">
    <name type="scientific">Tsukamurella pulmonis</name>
    <dbReference type="NCBI Taxonomy" id="47312"/>
    <lineage>
        <taxon>Bacteria</taxon>
        <taxon>Bacillati</taxon>
        <taxon>Actinomycetota</taxon>
        <taxon>Actinomycetes</taxon>
        <taxon>Mycobacteriales</taxon>
        <taxon>Tsukamurellaceae</taxon>
        <taxon>Tsukamurella</taxon>
    </lineage>
</organism>
<evidence type="ECO:0000256" key="4">
    <source>
        <dbReference type="ARBA" id="ARBA00022833"/>
    </source>
</evidence>
<dbReference type="OrthoDB" id="5240502at2"/>
<evidence type="ECO:0000256" key="5">
    <source>
        <dbReference type="ARBA" id="ARBA00033751"/>
    </source>
</evidence>
<dbReference type="InterPro" id="IPR044097">
    <property type="entry name" value="Bds1/SdsA1_MBL-fold"/>
</dbReference>
<dbReference type="Pfam" id="PF00753">
    <property type="entry name" value="Lactamase_B"/>
    <property type="match status" value="1"/>
</dbReference>
<dbReference type="InterPro" id="IPR038536">
    <property type="entry name" value="Alkyl/aryl-sulf_dimr_sf"/>
</dbReference>
<dbReference type="SUPFAM" id="SSF56281">
    <property type="entry name" value="Metallo-hydrolase/oxidoreductase"/>
    <property type="match status" value="1"/>
</dbReference>
<feature type="domain" description="Metallo-beta-lactamase" evidence="10">
    <location>
        <begin position="155"/>
        <end position="378"/>
    </location>
</feature>
<dbReference type="InterPro" id="IPR036527">
    <property type="entry name" value="SCP2_sterol-bd_dom_sf"/>
</dbReference>
<evidence type="ECO:0000256" key="3">
    <source>
        <dbReference type="ARBA" id="ARBA00022801"/>
    </source>
</evidence>
<dbReference type="InterPro" id="IPR052195">
    <property type="entry name" value="Bact_Alkyl/Aryl-Sulfatase"/>
</dbReference>
<dbReference type="Proteomes" id="UP000183053">
    <property type="component" value="Unassembled WGS sequence"/>
</dbReference>
<dbReference type="Pfam" id="PF14864">
    <property type="entry name" value="Alkyl_sulf_C"/>
    <property type="match status" value="1"/>
</dbReference>
<dbReference type="GO" id="GO:0018741">
    <property type="term" value="F:linear primary-alkylsulfatase activity"/>
    <property type="evidence" value="ECO:0007669"/>
    <property type="project" value="UniProtKB-EC"/>
</dbReference>
<dbReference type="PROSITE" id="PS51318">
    <property type="entry name" value="TAT"/>
    <property type="match status" value="1"/>
</dbReference>
<dbReference type="GO" id="GO:0046983">
    <property type="term" value="F:protein dimerization activity"/>
    <property type="evidence" value="ECO:0007669"/>
    <property type="project" value="InterPro"/>
</dbReference>
<evidence type="ECO:0000256" key="1">
    <source>
        <dbReference type="ARBA" id="ARBA00001947"/>
    </source>
</evidence>
<evidence type="ECO:0000256" key="9">
    <source>
        <dbReference type="SAM" id="MobiDB-lite"/>
    </source>
</evidence>
<comment type="similarity">
    <text evidence="5">Belongs to the metallo-beta-lactamase superfamily. Type III sulfatase family.</text>
</comment>
<dbReference type="Gene3D" id="3.30.1050.10">
    <property type="entry name" value="SCP2 sterol-binding domain"/>
    <property type="match status" value="1"/>
</dbReference>
<evidence type="ECO:0000256" key="6">
    <source>
        <dbReference type="ARBA" id="ARBA00066568"/>
    </source>
</evidence>
<dbReference type="GO" id="GO:0018909">
    <property type="term" value="P:dodecyl sulfate metabolic process"/>
    <property type="evidence" value="ECO:0007669"/>
    <property type="project" value="InterPro"/>
</dbReference>
<reference evidence="12" key="1">
    <citation type="submission" date="2016-10" db="EMBL/GenBank/DDBJ databases">
        <authorList>
            <person name="Varghese N."/>
            <person name="Submissions S."/>
        </authorList>
    </citation>
    <scope>NUCLEOTIDE SEQUENCE [LARGE SCALE GENOMIC DNA]</scope>
    <source>
        <strain evidence="12">DSM 44142</strain>
    </source>
</reference>
<dbReference type="FunFam" id="3.60.15.30:FF:000001">
    <property type="entry name" value="Alkyl/aryl-sulfatase BDS1"/>
    <property type="match status" value="1"/>
</dbReference>
<dbReference type="PANTHER" id="PTHR43223:SF1">
    <property type="entry name" value="ALKYL_ARYL-SULFATASE BDS1"/>
    <property type="match status" value="1"/>
</dbReference>
<accession>A0A1H1HVE9</accession>
<sequence length="687" mass="74133">MHERTAHDTPPTGVSRRRVVGLGAAALAALGVGSTAACSSDGRSTGTGVRVDPPAAQTDPTKHVIEANRRVREALPFSDTADFAAADRGFLRGPESGVIKDARGRTVWDMDSYGFLRGECPPSVNPSLWRQSQLNIRQGLYEVAPGIYQLRGFDLSVMTVIEGRTGIVIIDPLISAETAAAGLALYRAQRGADRPVLGVVYSHSHIDHFGGVPGVTTAEDVAAGRCAILAPAGFMDEAVAENVYAGTAMTRRSTYMFGPAIPRGPKGSVGTGLGQTTSLGDKGLIAPTVSIDRTGRIETVDGVTMEFQMTPGTEAPAEMNVHLPEMRALFVAENASHTLHNVLTLRGALVRDARVWARYLTETINRYGRRVDVCFGAHHWPTWGTDEVVRFLGAQRDVYSYLHDQTLRMLNQGHVGSEIAERMVLPPALEKAWSTRGYYGTVSHNVKAIYQRYMGWFDGNPAHLWEHPPVEGAKRHVAAMGGADAALQVAQKAYDDGDFRWAAQVNDYVIFADEANETAKRLQAATFEQLAYASESATWRNFYLTGAHELRHGKIPPSAVVSTPTLTAALTVPQLFDAVALRIDGRRAWDVESVIDWEITDGPGEVYRTELRNGVFTHFATAEYEGLPAATTTVQLTKPVLAQVLGGADVADLAGSGRLRVVGPAEPLSTLRSVVDDPDPGFSIVTP</sequence>
<feature type="region of interest" description="Disordered" evidence="9">
    <location>
        <begin position="36"/>
        <end position="58"/>
    </location>
</feature>